<reference evidence="11" key="1">
    <citation type="submission" date="2016-11" db="EMBL/GenBank/DDBJ databases">
        <authorList>
            <person name="Varghese N."/>
            <person name="Submissions S."/>
        </authorList>
    </citation>
    <scope>NUCLEOTIDE SEQUENCE [LARGE SCALE GENOMIC DNA]</scope>
    <source>
        <strain evidence="11">DSM 15285</strain>
    </source>
</reference>
<keyword evidence="6" id="KW-0963">Cytoplasm</keyword>
<dbReference type="GO" id="GO:0005737">
    <property type="term" value="C:cytoplasm"/>
    <property type="evidence" value="ECO:0007669"/>
    <property type="project" value="UniProtKB-SubCell"/>
</dbReference>
<dbReference type="OrthoDB" id="9806955at2"/>
<evidence type="ECO:0000256" key="3">
    <source>
        <dbReference type="ARBA" id="ARBA00022808"/>
    </source>
</evidence>
<dbReference type="InterPro" id="IPR005921">
    <property type="entry name" value="HutH"/>
</dbReference>
<dbReference type="PROSITE" id="PS00488">
    <property type="entry name" value="PAL_HISTIDASE"/>
    <property type="match status" value="1"/>
</dbReference>
<evidence type="ECO:0000313" key="10">
    <source>
        <dbReference type="EMBL" id="SHH00508.1"/>
    </source>
</evidence>
<dbReference type="Gene3D" id="1.10.275.10">
    <property type="entry name" value="Fumarase/aspartase (N-terminal domain)"/>
    <property type="match status" value="1"/>
</dbReference>
<comment type="PTM">
    <text evidence="6">Contains an active site 4-methylidene-imidazol-5-one (MIO), which is formed autocatalytically by cyclization and dehydration of residues Ala-Ser-Gly.</text>
</comment>
<dbReference type="InterPro" id="IPR022313">
    <property type="entry name" value="Phe/His_NH3-lyase_AS"/>
</dbReference>
<feature type="modified residue" description="2,3-didehydroalanine (Ser)" evidence="6">
    <location>
        <position position="144"/>
    </location>
</feature>
<evidence type="ECO:0000313" key="11">
    <source>
        <dbReference type="Proteomes" id="UP000242520"/>
    </source>
</evidence>
<dbReference type="GO" id="GO:0019556">
    <property type="term" value="P:L-histidine catabolic process to glutamate and formamide"/>
    <property type="evidence" value="ECO:0007669"/>
    <property type="project" value="UniProtKB-UniPathway"/>
</dbReference>
<dbReference type="EC" id="4.3.1.3" evidence="2 6"/>
<protein>
    <recommendedName>
        <fullName evidence="2 6">Histidine ammonia-lyase</fullName>
        <shortName evidence="6">Histidase</shortName>
        <ecNumber evidence="2 6">4.3.1.3</ecNumber>
    </recommendedName>
</protein>
<dbReference type="InterPro" id="IPR001106">
    <property type="entry name" value="Aromatic_Lyase"/>
</dbReference>
<dbReference type="InterPro" id="IPR008948">
    <property type="entry name" value="L-Aspartase-like"/>
</dbReference>
<comment type="pathway">
    <text evidence="1 6 8">Amino-acid degradation; L-histidine degradation into L-glutamate; N-formimidoyl-L-glutamate from L-histidine: step 1/3.</text>
</comment>
<evidence type="ECO:0000256" key="6">
    <source>
        <dbReference type="HAMAP-Rule" id="MF_00229"/>
    </source>
</evidence>
<sequence>MGKVCINGKNLSIEDIINVSRKNYIVELSKEAQENVIRSRKLVDRFVDEEKIVYGITTGFGKFSDVVISKEETKILQKNLIVSHSCGVGKSFSEDIVRAIMLLRINALAKGNSGIRLETLNTLIEMLNKGVHPVIPEKGSLGASGDLAPLSHMVLVMIGEGEAIYNGEKMSGKDALTKADISPVELTSKEGLALINGTQVMTAIGALTIYDSINLLKMADISAALTIEALSGIVTAFDEKVNNVRPHIGQINTAKNLLNILKDSNMTTQQGEVRVQDAYTLRCIPQIHGASKDAIDYIKQKVDIEINSATDNPLIFPDSEDVISGGNFHGQPMALSFDFLGIALAEIANASERRLERLVNPALGGLPAFLTQKGGLNSGFMIVQYSAASLVSENKVLAHPASVDSIPSSANQEDHVSMGTIAARKAREILENTRKVLAMEIFAAAQGVDLKGNKGLGKGTNIAYEIIRKHIDKIVDDVIMYKKINKCEELIESNIIVENVEKEIGKLF</sequence>
<accession>A0A1M5PFK0</accession>
<comment type="similarity">
    <text evidence="6 7">Belongs to the PAL/histidase family.</text>
</comment>
<dbReference type="Proteomes" id="UP000242520">
    <property type="component" value="Unassembled WGS sequence"/>
</dbReference>
<dbReference type="FunFam" id="1.20.200.10:FF:000003">
    <property type="entry name" value="Histidine ammonia-lyase"/>
    <property type="match status" value="1"/>
</dbReference>
<dbReference type="UniPathway" id="UPA00379">
    <property type="reaction ID" value="UER00549"/>
</dbReference>
<name>A0A1M5PFK0_9FIRM</name>
<dbReference type="GO" id="GO:0004397">
    <property type="term" value="F:histidine ammonia-lyase activity"/>
    <property type="evidence" value="ECO:0007669"/>
    <property type="project" value="UniProtKB-UniRule"/>
</dbReference>
<dbReference type="RefSeq" id="WP_072723262.1">
    <property type="nucleotide sequence ID" value="NZ_FQXH01000006.1"/>
</dbReference>
<comment type="catalytic activity">
    <reaction evidence="5 6 8">
        <text>L-histidine = trans-urocanate + NH4(+)</text>
        <dbReference type="Rhea" id="RHEA:21232"/>
        <dbReference type="ChEBI" id="CHEBI:17771"/>
        <dbReference type="ChEBI" id="CHEBI:28938"/>
        <dbReference type="ChEBI" id="CHEBI:57595"/>
        <dbReference type="EC" id="4.3.1.3"/>
    </reaction>
</comment>
<evidence type="ECO:0000256" key="1">
    <source>
        <dbReference type="ARBA" id="ARBA00005113"/>
    </source>
</evidence>
<proteinExistence type="inferred from homology"/>
<dbReference type="CDD" id="cd00332">
    <property type="entry name" value="PAL-HAL"/>
    <property type="match status" value="1"/>
</dbReference>
<keyword evidence="4 6" id="KW-0456">Lyase</keyword>
<organism evidence="10 11">
    <name type="scientific">Tepidibacter thalassicus DSM 15285</name>
    <dbReference type="NCBI Taxonomy" id="1123350"/>
    <lineage>
        <taxon>Bacteria</taxon>
        <taxon>Bacillati</taxon>
        <taxon>Bacillota</taxon>
        <taxon>Clostridia</taxon>
        <taxon>Peptostreptococcales</taxon>
        <taxon>Peptostreptococcaceae</taxon>
        <taxon>Tepidibacter</taxon>
    </lineage>
</organism>
<evidence type="ECO:0000256" key="9">
    <source>
        <dbReference type="RuleBase" id="RU004480"/>
    </source>
</evidence>
<dbReference type="NCBIfam" id="TIGR01225">
    <property type="entry name" value="hutH"/>
    <property type="match status" value="1"/>
</dbReference>
<gene>
    <name evidence="6" type="primary">hutH</name>
    <name evidence="10" type="ORF">SAMN02744040_00455</name>
</gene>
<dbReference type="InterPro" id="IPR024083">
    <property type="entry name" value="Fumarase/histidase_N"/>
</dbReference>
<evidence type="ECO:0000256" key="7">
    <source>
        <dbReference type="RuleBase" id="RU003954"/>
    </source>
</evidence>
<dbReference type="Pfam" id="PF00221">
    <property type="entry name" value="Lyase_aromatic"/>
    <property type="match status" value="1"/>
</dbReference>
<dbReference type="NCBIfam" id="NF006871">
    <property type="entry name" value="PRK09367.1"/>
    <property type="match status" value="1"/>
</dbReference>
<dbReference type="Gene3D" id="1.20.200.10">
    <property type="entry name" value="Fumarase/aspartase (Central domain)"/>
    <property type="match status" value="1"/>
</dbReference>
<dbReference type="FunFam" id="1.10.275.10:FF:000005">
    <property type="entry name" value="Histidine ammonia-lyase"/>
    <property type="match status" value="1"/>
</dbReference>
<feature type="cross-link" description="5-imidazolinone (Ala-Gly)" evidence="6">
    <location>
        <begin position="143"/>
        <end position="145"/>
    </location>
</feature>
<dbReference type="GO" id="GO:0019557">
    <property type="term" value="P:L-histidine catabolic process to glutamate and formate"/>
    <property type="evidence" value="ECO:0007669"/>
    <property type="project" value="UniProtKB-UniPathway"/>
</dbReference>
<evidence type="ECO:0000256" key="5">
    <source>
        <dbReference type="ARBA" id="ARBA00049269"/>
    </source>
</evidence>
<dbReference type="AlphaFoldDB" id="A0A1M5PFK0"/>
<dbReference type="PANTHER" id="PTHR10362">
    <property type="entry name" value="HISTIDINE AMMONIA-LYASE"/>
    <property type="match status" value="1"/>
</dbReference>
<evidence type="ECO:0000256" key="4">
    <source>
        <dbReference type="ARBA" id="ARBA00023239"/>
    </source>
</evidence>
<keyword evidence="11" id="KW-1185">Reference proteome</keyword>
<keyword evidence="3 6" id="KW-0369">Histidine metabolism</keyword>
<dbReference type="STRING" id="1123350.SAMN02744040_00455"/>
<evidence type="ECO:0000256" key="8">
    <source>
        <dbReference type="RuleBase" id="RU004479"/>
    </source>
</evidence>
<comment type="subcellular location">
    <subcellularLocation>
        <location evidence="6 9">Cytoplasm</location>
    </subcellularLocation>
</comment>
<evidence type="ECO:0000256" key="2">
    <source>
        <dbReference type="ARBA" id="ARBA00012994"/>
    </source>
</evidence>
<dbReference type="HAMAP" id="MF_00229">
    <property type="entry name" value="His_ammonia_lyase"/>
    <property type="match status" value="1"/>
</dbReference>
<dbReference type="EMBL" id="FQXH01000006">
    <property type="protein sequence ID" value="SHH00508.1"/>
    <property type="molecule type" value="Genomic_DNA"/>
</dbReference>
<dbReference type="SUPFAM" id="SSF48557">
    <property type="entry name" value="L-aspartase-like"/>
    <property type="match status" value="1"/>
</dbReference>